<evidence type="ECO:0000256" key="1">
    <source>
        <dbReference type="ARBA" id="ARBA00022574"/>
    </source>
</evidence>
<comment type="similarity">
    <text evidence="4">Belongs to the WD repeat coronin family.</text>
</comment>
<feature type="domain" description="DUF1899" evidence="6">
    <location>
        <begin position="2"/>
        <end position="66"/>
    </location>
</feature>
<dbReference type="InterPro" id="IPR015505">
    <property type="entry name" value="Coronin"/>
</dbReference>
<dbReference type="Pfam" id="PF16300">
    <property type="entry name" value="WD40_4"/>
    <property type="match status" value="1"/>
</dbReference>
<evidence type="ECO:0000313" key="7">
    <source>
        <dbReference type="EMBL" id="CAG5105701.1"/>
    </source>
</evidence>
<evidence type="ECO:0000313" key="8">
    <source>
        <dbReference type="Proteomes" id="UP001158576"/>
    </source>
</evidence>
<sequence length="496" mass="54794">MPIVRFSKFRHVFGTAAKPEDQYSDIKVTRTSWDSNFCAVNPKFVAIVVEGAGGGPFLVLPIEKTGRVGTNSSNYHVDGHTSPVLDLAWSPFNDNVIASASEDCTVKIWAIPNEGLSEPLREEAVKLVQHEKRALLVSWHPTAEHILASAGADNMIYIWKVDSAEVLVSIDCHTDLPLSISWNLNGSQFATTCKDKTLRVINPRNGKVIAEKEKAHEGNKSSKCIFLKTGKVFTLGFSKRCDRQYALWDPKSMDKALTHEEIDQAAGVLFPFYDAESDIIYVAGKGDTSIRYFEVNDDEPYVHYLNMYQSQNSQRGLGFMPKRGCDSNKNEIARLYSVVPNKMTGAIIPIKFVVPRACVHAYSPLFHRSQKGGNFPKDLYPPCISSTPALTAEEWFSGKDKNPIMMQMTADSGDGSTDRDFVKSNTRISTILSSSANTSRPISQVSTNGNGALAAALPEGLNIDELLEDIKKLKATVRKQGRRIAKLEAQLEEKAA</sequence>
<feature type="coiled-coil region" evidence="5">
    <location>
        <begin position="463"/>
        <end position="490"/>
    </location>
</feature>
<name>A0ABN7SXU3_OIKDI</name>
<dbReference type="InterPro" id="IPR015048">
    <property type="entry name" value="DUF1899"/>
</dbReference>
<dbReference type="SUPFAM" id="SSF50978">
    <property type="entry name" value="WD40 repeat-like"/>
    <property type="match status" value="1"/>
</dbReference>
<keyword evidence="2 4" id="KW-0677">Repeat</keyword>
<feature type="repeat" description="WD" evidence="3">
    <location>
        <begin position="77"/>
        <end position="109"/>
    </location>
</feature>
<evidence type="ECO:0000259" key="6">
    <source>
        <dbReference type="SMART" id="SM01166"/>
    </source>
</evidence>
<dbReference type="SMART" id="SM01167">
    <property type="entry name" value="DUF1900"/>
    <property type="match status" value="1"/>
</dbReference>
<dbReference type="InterPro" id="IPR015943">
    <property type="entry name" value="WD40/YVTN_repeat-like_dom_sf"/>
</dbReference>
<dbReference type="PROSITE" id="PS50294">
    <property type="entry name" value="WD_REPEATS_REGION"/>
    <property type="match status" value="2"/>
</dbReference>
<organism evidence="7 8">
    <name type="scientific">Oikopleura dioica</name>
    <name type="common">Tunicate</name>
    <dbReference type="NCBI Taxonomy" id="34765"/>
    <lineage>
        <taxon>Eukaryota</taxon>
        <taxon>Metazoa</taxon>
        <taxon>Chordata</taxon>
        <taxon>Tunicata</taxon>
        <taxon>Appendicularia</taxon>
        <taxon>Copelata</taxon>
        <taxon>Oikopleuridae</taxon>
        <taxon>Oikopleura</taxon>
    </lineage>
</organism>
<dbReference type="PROSITE" id="PS50082">
    <property type="entry name" value="WD_REPEATS_2"/>
    <property type="match status" value="2"/>
</dbReference>
<reference evidence="7 8" key="1">
    <citation type="submission" date="2021-04" db="EMBL/GenBank/DDBJ databases">
        <authorList>
            <person name="Bliznina A."/>
        </authorList>
    </citation>
    <scope>NUCLEOTIDE SEQUENCE [LARGE SCALE GENOMIC DNA]</scope>
</reference>
<dbReference type="Pfam" id="PF00400">
    <property type="entry name" value="WD40"/>
    <property type="match status" value="3"/>
</dbReference>
<evidence type="ECO:0000256" key="2">
    <source>
        <dbReference type="ARBA" id="ARBA00022737"/>
    </source>
</evidence>
<evidence type="ECO:0000256" key="3">
    <source>
        <dbReference type="PROSITE-ProRule" id="PRU00221"/>
    </source>
</evidence>
<dbReference type="EMBL" id="OU015566">
    <property type="protein sequence ID" value="CAG5105701.1"/>
    <property type="molecule type" value="Genomic_DNA"/>
</dbReference>
<dbReference type="Proteomes" id="UP001158576">
    <property type="component" value="Chromosome 1"/>
</dbReference>
<dbReference type="SMART" id="SM01166">
    <property type="entry name" value="DUF1899"/>
    <property type="match status" value="1"/>
</dbReference>
<dbReference type="PANTHER" id="PTHR10856">
    <property type="entry name" value="CORONIN"/>
    <property type="match status" value="1"/>
</dbReference>
<dbReference type="InterPro" id="IPR001680">
    <property type="entry name" value="WD40_rpt"/>
</dbReference>
<evidence type="ECO:0000256" key="4">
    <source>
        <dbReference type="RuleBase" id="RU280818"/>
    </source>
</evidence>
<dbReference type="InterPro" id="IPR036322">
    <property type="entry name" value="WD40_repeat_dom_sf"/>
</dbReference>
<accession>A0ABN7SXU3</accession>
<dbReference type="SMART" id="SM00320">
    <property type="entry name" value="WD40"/>
    <property type="match status" value="3"/>
</dbReference>
<dbReference type="PANTHER" id="PTHR10856:SF0">
    <property type="entry name" value="CORONIN"/>
    <property type="match status" value="1"/>
</dbReference>
<proteinExistence type="inferred from homology"/>
<keyword evidence="1 3" id="KW-0853">WD repeat</keyword>
<keyword evidence="8" id="KW-1185">Reference proteome</keyword>
<protein>
    <recommendedName>
        <fullName evidence="4">Coronin</fullName>
    </recommendedName>
</protein>
<feature type="repeat" description="WD" evidence="3">
    <location>
        <begin position="127"/>
        <end position="169"/>
    </location>
</feature>
<keyword evidence="5" id="KW-0175">Coiled coil</keyword>
<dbReference type="Gene3D" id="2.130.10.10">
    <property type="entry name" value="YVTN repeat-like/Quinoprotein amine dehydrogenase"/>
    <property type="match status" value="1"/>
</dbReference>
<dbReference type="Pfam" id="PF08953">
    <property type="entry name" value="DUF1899"/>
    <property type="match status" value="1"/>
</dbReference>
<gene>
    <name evidence="7" type="ORF">OKIOD_LOCUS11140</name>
</gene>
<evidence type="ECO:0000256" key="5">
    <source>
        <dbReference type="SAM" id="Coils"/>
    </source>
</evidence>